<reference evidence="2" key="1">
    <citation type="submission" date="2014-11" db="EMBL/GenBank/DDBJ databases">
        <authorList>
            <person name="Otto D Thomas"/>
            <person name="Naeem Raeece"/>
        </authorList>
    </citation>
    <scope>NUCLEOTIDE SEQUENCE</scope>
</reference>
<accession>A0A0G4IEB0</accession>
<name>A0A0G4IEB0_9ALVE</name>
<proteinExistence type="predicted"/>
<sequence length="95" mass="10491">MDEAGDLGHPLKCISCDENLNTEERRPRFPPCQEASPLCEQCFDTSKTLNARPPPITHPALFGRVALCPVPAQHSIHSHPTSGDADFTSKEHWNS</sequence>
<gene>
    <name evidence="2" type="ORF">Cvel_13687</name>
</gene>
<evidence type="ECO:0000313" key="2">
    <source>
        <dbReference type="EMBL" id="CEM55610.1"/>
    </source>
</evidence>
<organism evidence="2">
    <name type="scientific">Chromera velia CCMP2878</name>
    <dbReference type="NCBI Taxonomy" id="1169474"/>
    <lineage>
        <taxon>Eukaryota</taxon>
        <taxon>Sar</taxon>
        <taxon>Alveolata</taxon>
        <taxon>Colpodellida</taxon>
        <taxon>Chromeraceae</taxon>
        <taxon>Chromera</taxon>
    </lineage>
</organism>
<dbReference type="EMBL" id="CDMZ01005893">
    <property type="protein sequence ID" value="CEM55610.1"/>
    <property type="molecule type" value="Genomic_DNA"/>
</dbReference>
<feature type="region of interest" description="Disordered" evidence="1">
    <location>
        <begin position="73"/>
        <end position="95"/>
    </location>
</feature>
<protein>
    <submittedName>
        <fullName evidence="2">Uncharacterized protein</fullName>
    </submittedName>
</protein>
<dbReference type="VEuPathDB" id="CryptoDB:Cvel_13687"/>
<dbReference type="AlphaFoldDB" id="A0A0G4IEB0"/>
<evidence type="ECO:0000256" key="1">
    <source>
        <dbReference type="SAM" id="MobiDB-lite"/>
    </source>
</evidence>